<proteinExistence type="predicted"/>
<dbReference type="SUPFAM" id="SSF52047">
    <property type="entry name" value="RNI-like"/>
    <property type="match status" value="1"/>
</dbReference>
<evidence type="ECO:0000313" key="2">
    <source>
        <dbReference type="EMBL" id="CAH8353204.1"/>
    </source>
</evidence>
<dbReference type="PANTHER" id="PTHR31900">
    <property type="entry name" value="F-BOX/RNI SUPERFAMILY PROTEIN-RELATED"/>
    <property type="match status" value="1"/>
</dbReference>
<dbReference type="SMART" id="SM00256">
    <property type="entry name" value="FBOX"/>
    <property type="match status" value="1"/>
</dbReference>
<accession>A0ABC8K4C7</accession>
<reference evidence="2 3" key="1">
    <citation type="submission" date="2022-03" db="EMBL/GenBank/DDBJ databases">
        <authorList>
            <person name="Macdonald S."/>
            <person name="Ahmed S."/>
            <person name="Newling K."/>
        </authorList>
    </citation>
    <scope>NUCLEOTIDE SEQUENCE [LARGE SCALE GENOMIC DNA]</scope>
</reference>
<dbReference type="InterPro" id="IPR050232">
    <property type="entry name" value="FBL13/AtMIF1-like"/>
</dbReference>
<dbReference type="Gene3D" id="3.80.10.10">
    <property type="entry name" value="Ribonuclease Inhibitor"/>
    <property type="match status" value="1"/>
</dbReference>
<dbReference type="AlphaFoldDB" id="A0ABC8K4C7"/>
<dbReference type="SUPFAM" id="SSF81383">
    <property type="entry name" value="F-box domain"/>
    <property type="match status" value="1"/>
</dbReference>
<dbReference type="InterPro" id="IPR032675">
    <property type="entry name" value="LRR_dom_sf"/>
</dbReference>
<dbReference type="Gene3D" id="1.20.1280.50">
    <property type="match status" value="1"/>
</dbReference>
<dbReference type="Pfam" id="PF08387">
    <property type="entry name" value="FBD"/>
    <property type="match status" value="1"/>
</dbReference>
<dbReference type="InterPro" id="IPR036047">
    <property type="entry name" value="F-box-like_dom_sf"/>
</dbReference>
<dbReference type="InterPro" id="IPR053781">
    <property type="entry name" value="F-box_AtFBL13-like"/>
</dbReference>
<sequence length="494" mass="56459">MNKPFFELNSSSFTLDCSSSSSAEIDPLEATWLRYDWKLAPTAKSPSNQIETGFFSSMGYDRISSLPDSLLTQILLHLPTKDSVKTSLLSTRWRNLWLDVPGLDLHSNHFLYSSSVIKTFTDKFLDLNRESRLLKFKIRYDECNVYLFGITEWFVTAINRGAQVLDVDTLRSPYYKDFMPLDIYKSKSLVSLKLVNVGLLKPEFVVSLPCLKIMHLEDIQYSDGDGCLIMEKFVSGCPVLEDLTLCRCFDDKLVPVVLRVSSQALKRFCVTSGHGIENDAQGIKCIDFRDDDRVVVVGKNLSFLLMVDIDTTLEMKYLSDVLNGVSSVRHMIISQRTLKELYRCVNMEPISKFHNLSRLEVSLSSLLLQVLSNFLEIGPNLKYLTLNLVFSTKIEGENLELTNVPRCLLSTLECVEIKEVVAGEESGMMRVRISKTTALKVAKHKKKIWMEVVRYFLEDSLVLKNLVLCLTDSDITKKLVTFTKRFRRCQTIFR</sequence>
<name>A0ABC8K4C7_ERUVS</name>
<dbReference type="PANTHER" id="PTHR31900:SF33">
    <property type="entry name" value="PROTEIN WITH RNI-LIKE_FBD-LIKE DOMAIN"/>
    <property type="match status" value="1"/>
</dbReference>
<dbReference type="InterPro" id="IPR013101">
    <property type="entry name" value="LRR_PRU1-like"/>
</dbReference>
<dbReference type="PROSITE" id="PS50181">
    <property type="entry name" value="FBOX"/>
    <property type="match status" value="1"/>
</dbReference>
<dbReference type="Pfam" id="PF00646">
    <property type="entry name" value="F-box"/>
    <property type="match status" value="1"/>
</dbReference>
<organism evidence="2 3">
    <name type="scientific">Eruca vesicaria subsp. sativa</name>
    <name type="common">Garden rocket</name>
    <name type="synonym">Eruca sativa</name>
    <dbReference type="NCBI Taxonomy" id="29727"/>
    <lineage>
        <taxon>Eukaryota</taxon>
        <taxon>Viridiplantae</taxon>
        <taxon>Streptophyta</taxon>
        <taxon>Embryophyta</taxon>
        <taxon>Tracheophyta</taxon>
        <taxon>Spermatophyta</taxon>
        <taxon>Magnoliopsida</taxon>
        <taxon>eudicotyledons</taxon>
        <taxon>Gunneridae</taxon>
        <taxon>Pentapetalae</taxon>
        <taxon>rosids</taxon>
        <taxon>malvids</taxon>
        <taxon>Brassicales</taxon>
        <taxon>Brassicaceae</taxon>
        <taxon>Brassiceae</taxon>
        <taxon>Eruca</taxon>
    </lineage>
</organism>
<dbReference type="InterPro" id="IPR001810">
    <property type="entry name" value="F-box_dom"/>
</dbReference>
<keyword evidence="3" id="KW-1185">Reference proteome</keyword>
<dbReference type="Pfam" id="PF07723">
    <property type="entry name" value="LRR_2"/>
    <property type="match status" value="1"/>
</dbReference>
<protein>
    <recommendedName>
        <fullName evidence="1">F-box domain-containing protein</fullName>
    </recommendedName>
</protein>
<dbReference type="Proteomes" id="UP001642260">
    <property type="component" value="Unassembled WGS sequence"/>
</dbReference>
<dbReference type="EMBL" id="CAKOAT010178933">
    <property type="protein sequence ID" value="CAH8353204.1"/>
    <property type="molecule type" value="Genomic_DNA"/>
</dbReference>
<dbReference type="CDD" id="cd22160">
    <property type="entry name" value="F-box_AtFBL13-like"/>
    <property type="match status" value="1"/>
</dbReference>
<evidence type="ECO:0000259" key="1">
    <source>
        <dbReference type="PROSITE" id="PS50181"/>
    </source>
</evidence>
<gene>
    <name evidence="2" type="ORF">ERUC_LOCUS18959</name>
</gene>
<dbReference type="SMART" id="SM00579">
    <property type="entry name" value="FBD"/>
    <property type="match status" value="1"/>
</dbReference>
<evidence type="ECO:0000313" key="3">
    <source>
        <dbReference type="Proteomes" id="UP001642260"/>
    </source>
</evidence>
<feature type="domain" description="F-box" evidence="1">
    <location>
        <begin position="60"/>
        <end position="96"/>
    </location>
</feature>
<comment type="caution">
    <text evidence="2">The sequence shown here is derived from an EMBL/GenBank/DDBJ whole genome shotgun (WGS) entry which is preliminary data.</text>
</comment>
<dbReference type="InterPro" id="IPR006566">
    <property type="entry name" value="FBD"/>
</dbReference>